<proteinExistence type="predicted"/>
<gene>
    <name evidence="3" type="ORF">CC99x_012890</name>
    <name evidence="2" type="ORF">CC99x_02304</name>
</gene>
<dbReference type="Proteomes" id="UP000051494">
    <property type="component" value="Unassembled WGS sequence"/>
</dbReference>
<reference evidence="2" key="1">
    <citation type="submission" date="2015-09" db="EMBL/GenBank/DDBJ databases">
        <title>Draft Genome Sequences of Two Novel Amoeba-resistant Intranuclear Bacteria, Candidatus Berkiella cookevillensis and Candidatus Berkiella aquae.</title>
        <authorList>
            <person name="Mehari Y.T."/>
            <person name="Arivett B.A."/>
            <person name="Farone A.L."/>
            <person name="Gunderson J.H."/>
            <person name="Farone M.B."/>
        </authorList>
    </citation>
    <scope>NUCLEOTIDE SEQUENCE [LARGE SCALE GENOMIC DNA]</scope>
    <source>
        <strain evidence="2">CC99</strain>
    </source>
</reference>
<dbReference type="Pfam" id="PF22294">
    <property type="entry name" value="DUF6966"/>
    <property type="match status" value="1"/>
</dbReference>
<reference evidence="3" key="2">
    <citation type="journal article" date="2016" name="Genome Announc.">
        <title>Draft Genome Sequences of Two Novel Amoeba-Resistant Intranuclear Bacteria, 'Candidatus Berkiella cookevillensis' and 'Candidatus Berkiella aquae'.</title>
        <authorList>
            <person name="Mehari Y.T."/>
            <person name="Arivett B.A."/>
            <person name="Farone A.L."/>
            <person name="Gunderson J.H."/>
            <person name="Farone M.B."/>
        </authorList>
    </citation>
    <scope>NUCLEOTIDE SEQUENCE</scope>
    <source>
        <strain evidence="3">CC99</strain>
    </source>
</reference>
<accession>A0A0Q9YMM4</accession>
<sequence>MEPKSTQSQEMIHLVTEVMNTIECGYRGKENSWYKFFGTILERLNKPHSVDKIARDIISVYGGMGTFNDLVLHKNQITMLQEENDKLEQLRHDLYILCEKILTNTEL</sequence>
<reference evidence="3" key="3">
    <citation type="submission" date="2021-06" db="EMBL/GenBank/DDBJ databases">
        <title>Genomic Description and Analysis of Intracellular Bacteria, Candidatus Berkiella cookevillensis and Candidatus Berkiella aquae.</title>
        <authorList>
            <person name="Kidane D.T."/>
            <person name="Mehari Y.T."/>
            <person name="Rice F.C."/>
            <person name="Arivett B.A."/>
            <person name="Farone A.L."/>
            <person name="Berk S.G."/>
            <person name="Farone M.B."/>
        </authorList>
    </citation>
    <scope>NUCLEOTIDE SEQUENCE</scope>
    <source>
        <strain evidence="3">CC99</strain>
    </source>
</reference>
<evidence type="ECO:0000259" key="1">
    <source>
        <dbReference type="Pfam" id="PF22294"/>
    </source>
</evidence>
<name>A0A0Q9YMM4_9GAMM</name>
<dbReference type="AlphaFoldDB" id="A0A0Q9YMM4"/>
<evidence type="ECO:0000313" key="4">
    <source>
        <dbReference type="Proteomes" id="UP000051494"/>
    </source>
</evidence>
<protein>
    <recommendedName>
        <fullName evidence="1">DUF6966 domain-containing protein</fullName>
    </recommendedName>
</protein>
<evidence type="ECO:0000313" key="3">
    <source>
        <dbReference type="EMBL" id="MCS5709796.1"/>
    </source>
</evidence>
<dbReference type="EMBL" id="LKHV01000016">
    <property type="protein sequence ID" value="KRG17443.1"/>
    <property type="molecule type" value="Genomic_DNA"/>
</dbReference>
<evidence type="ECO:0000313" key="2">
    <source>
        <dbReference type="EMBL" id="KRG17443.1"/>
    </source>
</evidence>
<comment type="caution">
    <text evidence="2">The sequence shown here is derived from an EMBL/GenBank/DDBJ whole genome shotgun (WGS) entry which is preliminary data.</text>
</comment>
<feature type="domain" description="DUF6966" evidence="1">
    <location>
        <begin position="29"/>
        <end position="75"/>
    </location>
</feature>
<dbReference type="STRING" id="437022.CC99x_02304"/>
<dbReference type="RefSeq" id="WP_057625401.1">
    <property type="nucleotide sequence ID" value="NZ_LKHV02000002.1"/>
</dbReference>
<dbReference type="EMBL" id="LKHV02000002">
    <property type="protein sequence ID" value="MCS5709796.1"/>
    <property type="molecule type" value="Genomic_DNA"/>
</dbReference>
<keyword evidence="4" id="KW-1185">Reference proteome</keyword>
<organism evidence="2">
    <name type="scientific">Candidatus Berkiella cookevillensis</name>
    <dbReference type="NCBI Taxonomy" id="437022"/>
    <lineage>
        <taxon>Bacteria</taxon>
        <taxon>Pseudomonadati</taxon>
        <taxon>Pseudomonadota</taxon>
        <taxon>Gammaproteobacteria</taxon>
        <taxon>Candidatus Berkiellales</taxon>
        <taxon>Candidatus Berkiellaceae</taxon>
        <taxon>Candidatus Berkiella</taxon>
    </lineage>
</organism>
<dbReference type="OrthoDB" id="1449298at2"/>
<dbReference type="InterPro" id="IPR054239">
    <property type="entry name" value="DUF6966"/>
</dbReference>